<gene>
    <name evidence="6" type="ORF">SAMN04489713_118143</name>
</gene>
<keyword evidence="1" id="KW-0813">Transport</keyword>
<feature type="domain" description="ABC transporter" evidence="5">
    <location>
        <begin position="39"/>
        <end position="286"/>
    </location>
</feature>
<protein>
    <submittedName>
        <fullName evidence="6">Branched-chain amino acid transport system ATP-binding protein</fullName>
    </submittedName>
</protein>
<evidence type="ECO:0000259" key="5">
    <source>
        <dbReference type="PROSITE" id="PS50893"/>
    </source>
</evidence>
<dbReference type="eggNOG" id="COG0411">
    <property type="taxonomic scope" value="Bacteria"/>
</dbReference>
<evidence type="ECO:0000256" key="2">
    <source>
        <dbReference type="ARBA" id="ARBA00022741"/>
    </source>
</evidence>
<dbReference type="InParanoid" id="A0A1I5TV47"/>
<dbReference type="CDD" id="cd03219">
    <property type="entry name" value="ABC_Mj1267_LivG_branched"/>
    <property type="match status" value="1"/>
</dbReference>
<dbReference type="GO" id="GO:0005886">
    <property type="term" value="C:plasma membrane"/>
    <property type="evidence" value="ECO:0007669"/>
    <property type="project" value="TreeGrafter"/>
</dbReference>
<dbReference type="Gene3D" id="3.40.50.300">
    <property type="entry name" value="P-loop containing nucleotide triphosphate hydrolases"/>
    <property type="match status" value="1"/>
</dbReference>
<sequence length="286" mass="30301">MTERSERSERSEGMTRLLPGGVGGRPPQGEGMTERSDALVVDGLAKRFGGLSVLGSVALTVPSGTIFGIAGPNGAGKTTLLNIISGLLPADGGSIRLFGEPCHHLNATALARLGIARTFQNIRLLRGLTVVEQVMAGAYRNRRVGSVRGLAGTPGARAELRDVRERALACLGSVGLRGTADRLAETLPYGDQRRLEIARALVSRPRLLLLDEPTAGMNAADWTGIGELVSGLRGDGTTVVVVEHNMRMIETVCDQVAVLASGEVIACDEPVRCLRRPDVRRAYFGN</sequence>
<dbReference type="PROSITE" id="PS50893">
    <property type="entry name" value="ABC_TRANSPORTER_2"/>
    <property type="match status" value="1"/>
</dbReference>
<accession>A0A1I5TV47</accession>
<dbReference type="InterPro" id="IPR003593">
    <property type="entry name" value="AAA+_ATPase"/>
</dbReference>
<dbReference type="PANTHER" id="PTHR45772">
    <property type="entry name" value="CONSERVED COMPONENT OF ABC TRANSPORTER FOR NATURAL AMINO ACIDS-RELATED"/>
    <property type="match status" value="1"/>
</dbReference>
<proteinExistence type="predicted"/>
<dbReference type="InterPro" id="IPR027417">
    <property type="entry name" value="P-loop_NTPase"/>
</dbReference>
<keyword evidence="2" id="KW-0547">Nucleotide-binding</keyword>
<name>A0A1I5TV47_9ACTN</name>
<dbReference type="EMBL" id="FOVH01000018">
    <property type="protein sequence ID" value="SFP86952.1"/>
    <property type="molecule type" value="Genomic_DNA"/>
</dbReference>
<dbReference type="AlphaFoldDB" id="A0A1I5TV47"/>
<keyword evidence="3 6" id="KW-0067">ATP-binding</keyword>
<dbReference type="SUPFAM" id="SSF52540">
    <property type="entry name" value="P-loop containing nucleoside triphosphate hydrolases"/>
    <property type="match status" value="1"/>
</dbReference>
<dbReference type="PANTHER" id="PTHR45772:SF4">
    <property type="entry name" value="ABC TRANSPORTER ATP-BINDING PROTEIN"/>
    <property type="match status" value="1"/>
</dbReference>
<feature type="compositionally biased region" description="Basic and acidic residues" evidence="4">
    <location>
        <begin position="1"/>
        <end position="13"/>
    </location>
</feature>
<reference evidence="6 7" key="1">
    <citation type="submission" date="2016-10" db="EMBL/GenBank/DDBJ databases">
        <authorList>
            <person name="de Groot N.N."/>
        </authorList>
    </citation>
    <scope>NUCLEOTIDE SEQUENCE [LARGE SCALE GENOMIC DNA]</scope>
    <source>
        <strain evidence="6 7">DSM 43067</strain>
    </source>
</reference>
<evidence type="ECO:0000256" key="3">
    <source>
        <dbReference type="ARBA" id="ARBA00022840"/>
    </source>
</evidence>
<evidence type="ECO:0000256" key="1">
    <source>
        <dbReference type="ARBA" id="ARBA00022448"/>
    </source>
</evidence>
<evidence type="ECO:0000313" key="6">
    <source>
        <dbReference type="EMBL" id="SFP86952.1"/>
    </source>
</evidence>
<keyword evidence="7" id="KW-1185">Reference proteome</keyword>
<dbReference type="Proteomes" id="UP000183413">
    <property type="component" value="Unassembled WGS sequence"/>
</dbReference>
<feature type="region of interest" description="Disordered" evidence="4">
    <location>
        <begin position="1"/>
        <end position="33"/>
    </location>
</feature>
<organism evidence="6 7">
    <name type="scientific">Actinomadura madurae</name>
    <dbReference type="NCBI Taxonomy" id="1993"/>
    <lineage>
        <taxon>Bacteria</taxon>
        <taxon>Bacillati</taxon>
        <taxon>Actinomycetota</taxon>
        <taxon>Actinomycetes</taxon>
        <taxon>Streptosporangiales</taxon>
        <taxon>Thermomonosporaceae</taxon>
        <taxon>Actinomadura</taxon>
    </lineage>
</organism>
<evidence type="ECO:0000256" key="4">
    <source>
        <dbReference type="SAM" id="MobiDB-lite"/>
    </source>
</evidence>
<dbReference type="GO" id="GO:0005524">
    <property type="term" value="F:ATP binding"/>
    <property type="evidence" value="ECO:0007669"/>
    <property type="project" value="UniProtKB-KW"/>
</dbReference>
<dbReference type="InterPro" id="IPR003439">
    <property type="entry name" value="ABC_transporter-like_ATP-bd"/>
</dbReference>
<dbReference type="STRING" id="1993.SAMN04489713_118143"/>
<dbReference type="Pfam" id="PF00005">
    <property type="entry name" value="ABC_tran"/>
    <property type="match status" value="1"/>
</dbReference>
<evidence type="ECO:0000313" key="7">
    <source>
        <dbReference type="Proteomes" id="UP000183413"/>
    </source>
</evidence>
<dbReference type="GO" id="GO:0016887">
    <property type="term" value="F:ATP hydrolysis activity"/>
    <property type="evidence" value="ECO:0007669"/>
    <property type="project" value="InterPro"/>
</dbReference>
<dbReference type="InterPro" id="IPR051120">
    <property type="entry name" value="ABC_AA/LPS_Transport"/>
</dbReference>
<dbReference type="SMART" id="SM00382">
    <property type="entry name" value="AAA"/>
    <property type="match status" value="1"/>
</dbReference>